<evidence type="ECO:0000313" key="1">
    <source>
        <dbReference type="EMBL" id="RDU73039.1"/>
    </source>
</evidence>
<dbReference type="SUPFAM" id="SSF57783">
    <property type="entry name" value="Zinc beta-ribbon"/>
    <property type="match status" value="1"/>
</dbReference>
<dbReference type="Gene3D" id="3.40.1360.10">
    <property type="match status" value="1"/>
</dbReference>
<comment type="caution">
    <text evidence="1">The sequence shown here is derived from an EMBL/GenBank/DDBJ whole genome shotgun (WGS) entry which is preliminary data.</text>
</comment>
<dbReference type="EMBL" id="NXLX01000013">
    <property type="protein sequence ID" value="RDU73039.1"/>
    <property type="molecule type" value="Genomic_DNA"/>
</dbReference>
<dbReference type="RefSeq" id="WP_115579291.1">
    <property type="nucleotide sequence ID" value="NZ_NXLX01000013.1"/>
</dbReference>
<proteinExistence type="predicted"/>
<accession>A0A3D8J6B8</accession>
<dbReference type="SUPFAM" id="SSF56731">
    <property type="entry name" value="DNA primase core"/>
    <property type="match status" value="1"/>
</dbReference>
<organism evidence="1 2">
    <name type="scientific">Helicobacter anseris</name>
    <dbReference type="NCBI Taxonomy" id="375926"/>
    <lineage>
        <taxon>Bacteria</taxon>
        <taxon>Pseudomonadati</taxon>
        <taxon>Campylobacterota</taxon>
        <taxon>Epsilonproteobacteria</taxon>
        <taxon>Campylobacterales</taxon>
        <taxon>Helicobacteraceae</taxon>
        <taxon>Helicobacter</taxon>
    </lineage>
</organism>
<dbReference type="OrthoDB" id="5319763at2"/>
<name>A0A3D8J6B8_9HELI</name>
<evidence type="ECO:0000313" key="2">
    <source>
        <dbReference type="Proteomes" id="UP000256695"/>
    </source>
</evidence>
<reference evidence="1 2" key="1">
    <citation type="submission" date="2018-04" db="EMBL/GenBank/DDBJ databases">
        <title>Novel Campyloabacter and Helicobacter Species and Strains.</title>
        <authorList>
            <person name="Mannion A.J."/>
            <person name="Shen Z."/>
            <person name="Fox J.G."/>
        </authorList>
    </citation>
    <scope>NUCLEOTIDE SEQUENCE [LARGE SCALE GENOMIC DNA]</scope>
    <source>
        <strain evidence="1 2">MIT 04-9362</strain>
    </source>
</reference>
<gene>
    <name evidence="1" type="ORF">CQA57_05800</name>
</gene>
<sequence length="328" mass="37572">MEYQTLYQGAEASIALLQKYGFNFHKIGSRYFFALRDERTPSATINQNGSIHDFGSGFHGSVYDVLEISNKLPSGMSKGEALKFVREELFSLIGVDLKIYNFSETKNNANNSKKILDLEWFKKTFLSENLFKEEAYLRLLKKTITSTNDMEKIFETAKKFHIGYSKPFGNDEYDRLVMPILDFENNIVTLWKYNPFAPSEKKLLFLKGRNRGAFNTQALKETNEQIVLVCEGEKDVLNAYARNLVAVTPGGATSTFKEEVLPLFKDKRVLCIGDYDDAGMNFNFRNALLLRKYTKKVSVANWNCSVSKEMLFKGFDLSNYFEMKKGVA</sequence>
<keyword evidence="2" id="KW-1185">Reference proteome</keyword>
<evidence type="ECO:0008006" key="3">
    <source>
        <dbReference type="Google" id="ProtNLM"/>
    </source>
</evidence>
<dbReference type="Proteomes" id="UP000256695">
    <property type="component" value="Unassembled WGS sequence"/>
</dbReference>
<protein>
    <recommendedName>
        <fullName evidence="3">Toprim domain-containing protein</fullName>
    </recommendedName>
</protein>
<dbReference type="AlphaFoldDB" id="A0A3D8J6B8"/>